<dbReference type="UniPathway" id="UPA00378"/>
<dbReference type="Pfam" id="PF00535">
    <property type="entry name" value="Glycos_transf_2"/>
    <property type="match status" value="1"/>
</dbReference>
<dbReference type="CDD" id="cd02510">
    <property type="entry name" value="pp-GalNAc-T"/>
    <property type="match status" value="1"/>
</dbReference>
<dbReference type="Gene3D" id="2.80.10.50">
    <property type="match status" value="1"/>
</dbReference>
<comment type="similarity">
    <text evidence="2 10">Belongs to the glycosyltransferase 2 family. GalNAc-T subfamily.</text>
</comment>
<comment type="subcellular location">
    <subcellularLocation>
        <location evidence="1 10">Golgi apparatus membrane</location>
        <topology evidence="1 10">Single-pass type II membrane protein</topology>
    </subcellularLocation>
</comment>
<keyword evidence="5" id="KW-0735">Signal-anchor</keyword>
<keyword evidence="7 10" id="KW-0333">Golgi apparatus</keyword>
<evidence type="ECO:0000256" key="3">
    <source>
        <dbReference type="ARBA" id="ARBA00022692"/>
    </source>
</evidence>
<dbReference type="GO" id="GO:0004653">
    <property type="term" value="F:polypeptide N-acetylgalactosaminyltransferase activity"/>
    <property type="evidence" value="ECO:0007669"/>
    <property type="project" value="TreeGrafter"/>
</dbReference>
<keyword evidence="4 10" id="KW-0430">Lectin</keyword>
<keyword evidence="10 12" id="KW-0808">Transferase</keyword>
<evidence type="ECO:0000313" key="12">
    <source>
        <dbReference type="EMBL" id="GBL77374.1"/>
    </source>
</evidence>
<sequence>MWRPKKRRFLCVGIACLFLVYVVRIEINKSYENRRQKFQDSFSSDVAIKPVVIEFDHEKYIAGENRTGIHNFAKHSFNLRVSDATSVDRDIPDSKDPMCKNRIYSIPASYSVSIVISFHNEARSALLRTIVSILNRTPDRLLREIILVDDFSDNVKDGSELASFPKVRIFRNNQRQGLSRSRMIGAQKSTGSHVIFLDSHCEVNADWLPPLLQVTYEHPKALVSPVIDIIDAETFQYKPSSGNLKGGFDWAFNYRWQTASEAESQDPIDSTFFKSPVIHGGLFLANKSWFNELGGLDKGLDIWGLENIEISIKTWLCGGEVLTVPCSRVGHVFRSRHPYSFPPNGSMTTYLKNSKRVAEAWFDEYKYQFYDVKPQAKHHTISSIEGILSLKRKLKCKPFQWYLDNIYPELKPVSKDVLAMGQLQQESLCLQSQVVKENKTTIALAPCAASKSEQEWNFAKSGELHQGKNCLTAKLNAKKPKIYLAKCSNNTKQKWSRRRRLLMLQGLCLENAMDTMMGHFYLTLNPCRQKAFSQKWDFSVELQSWGDR</sequence>
<dbReference type="Gene3D" id="3.90.550.10">
    <property type="entry name" value="Spore Coat Polysaccharide Biosynthesis Protein SpsA, Chain A"/>
    <property type="match status" value="1"/>
</dbReference>
<evidence type="ECO:0000256" key="5">
    <source>
        <dbReference type="ARBA" id="ARBA00022968"/>
    </source>
</evidence>
<evidence type="ECO:0000313" key="13">
    <source>
        <dbReference type="Proteomes" id="UP000499080"/>
    </source>
</evidence>
<keyword evidence="3" id="KW-0812">Transmembrane</keyword>
<dbReference type="SUPFAM" id="SSF53448">
    <property type="entry name" value="Nucleotide-diphospho-sugar transferases"/>
    <property type="match status" value="1"/>
</dbReference>
<dbReference type="Pfam" id="PF00652">
    <property type="entry name" value="Ricin_B_lectin"/>
    <property type="match status" value="1"/>
</dbReference>
<proteinExistence type="inferred from homology"/>
<dbReference type="PANTHER" id="PTHR11675:SF128">
    <property type="entry name" value="POLYPEPTIDE N-ACETYLGALACTOSAMINYLTRANSFERASE 13-RELATED"/>
    <property type="match status" value="1"/>
</dbReference>
<evidence type="ECO:0000256" key="8">
    <source>
        <dbReference type="ARBA" id="ARBA00023136"/>
    </source>
</evidence>
<dbReference type="OrthoDB" id="429263at2759"/>
<dbReference type="Proteomes" id="UP000499080">
    <property type="component" value="Unassembled WGS sequence"/>
</dbReference>
<evidence type="ECO:0000256" key="1">
    <source>
        <dbReference type="ARBA" id="ARBA00004323"/>
    </source>
</evidence>
<feature type="domain" description="Ricin B lectin" evidence="11">
    <location>
        <begin position="414"/>
        <end position="539"/>
    </location>
</feature>
<evidence type="ECO:0000256" key="9">
    <source>
        <dbReference type="ARBA" id="ARBA00023157"/>
    </source>
</evidence>
<keyword evidence="9 10" id="KW-1015">Disulfide bond</keyword>
<comment type="pathway">
    <text evidence="10">Protein modification; protein glycosylation.</text>
</comment>
<accession>A0A4Y2AEK2</accession>
<keyword evidence="10" id="KW-0328">Glycosyltransferase</keyword>
<dbReference type="InterPro" id="IPR035992">
    <property type="entry name" value="Ricin_B-like_lectins"/>
</dbReference>
<dbReference type="CDD" id="cd23441">
    <property type="entry name" value="beta-trefoil_Ricin_GALNT14-like"/>
    <property type="match status" value="1"/>
</dbReference>
<protein>
    <recommendedName>
        <fullName evidence="10">Polypeptide N-acetylgalactosaminyltransferase</fullName>
        <ecNumber evidence="10">2.4.1.-</ecNumber>
    </recommendedName>
    <alternativeName>
        <fullName evidence="10">Protein-UDP acetylgalactosaminyltransferase</fullName>
    </alternativeName>
</protein>
<dbReference type="PANTHER" id="PTHR11675">
    <property type="entry name" value="N-ACETYLGALACTOSAMINYLTRANSFERASE"/>
    <property type="match status" value="1"/>
</dbReference>
<keyword evidence="10" id="KW-0464">Manganese</keyword>
<dbReference type="GO" id="GO:0000139">
    <property type="term" value="C:Golgi membrane"/>
    <property type="evidence" value="ECO:0007669"/>
    <property type="project" value="UniProtKB-SubCell"/>
</dbReference>
<reference evidence="12 13" key="1">
    <citation type="journal article" date="2019" name="Sci. Rep.">
        <title>Orb-weaving spider Araneus ventricosus genome elucidates the spidroin gene catalogue.</title>
        <authorList>
            <person name="Kono N."/>
            <person name="Nakamura H."/>
            <person name="Ohtoshi R."/>
            <person name="Moran D.A.P."/>
            <person name="Shinohara A."/>
            <person name="Yoshida Y."/>
            <person name="Fujiwara M."/>
            <person name="Mori M."/>
            <person name="Tomita M."/>
            <person name="Arakawa K."/>
        </authorList>
    </citation>
    <scope>NUCLEOTIDE SEQUENCE [LARGE SCALE GENOMIC DNA]</scope>
</reference>
<dbReference type="GO" id="GO:0030246">
    <property type="term" value="F:carbohydrate binding"/>
    <property type="evidence" value="ECO:0007669"/>
    <property type="project" value="UniProtKB-KW"/>
</dbReference>
<dbReference type="SUPFAM" id="SSF50370">
    <property type="entry name" value="Ricin B-like lectins"/>
    <property type="match status" value="1"/>
</dbReference>
<comment type="caution">
    <text evidence="12">The sequence shown here is derived from an EMBL/GenBank/DDBJ whole genome shotgun (WGS) entry which is preliminary data.</text>
</comment>
<dbReference type="AlphaFoldDB" id="A0A4Y2AEK2"/>
<dbReference type="InterPro" id="IPR000772">
    <property type="entry name" value="Ricin_B_lectin"/>
</dbReference>
<name>A0A4Y2AEK2_ARAVE</name>
<dbReference type="InterPro" id="IPR045885">
    <property type="entry name" value="GalNAc-T"/>
</dbReference>
<keyword evidence="8" id="KW-0472">Membrane</keyword>
<evidence type="ECO:0000259" key="11">
    <source>
        <dbReference type="SMART" id="SM00458"/>
    </source>
</evidence>
<dbReference type="GO" id="GO:0006493">
    <property type="term" value="P:protein O-linked glycosylation"/>
    <property type="evidence" value="ECO:0007669"/>
    <property type="project" value="TreeGrafter"/>
</dbReference>
<dbReference type="InterPro" id="IPR029044">
    <property type="entry name" value="Nucleotide-diphossugar_trans"/>
</dbReference>
<comment type="cofactor">
    <cofactor evidence="10">
        <name>Mn(2+)</name>
        <dbReference type="ChEBI" id="CHEBI:29035"/>
    </cofactor>
</comment>
<evidence type="ECO:0000256" key="10">
    <source>
        <dbReference type="RuleBase" id="RU361242"/>
    </source>
</evidence>
<evidence type="ECO:0000256" key="2">
    <source>
        <dbReference type="ARBA" id="ARBA00005680"/>
    </source>
</evidence>
<organism evidence="12 13">
    <name type="scientific">Araneus ventricosus</name>
    <name type="common">Orbweaver spider</name>
    <name type="synonym">Epeira ventricosa</name>
    <dbReference type="NCBI Taxonomy" id="182803"/>
    <lineage>
        <taxon>Eukaryota</taxon>
        <taxon>Metazoa</taxon>
        <taxon>Ecdysozoa</taxon>
        <taxon>Arthropoda</taxon>
        <taxon>Chelicerata</taxon>
        <taxon>Arachnida</taxon>
        <taxon>Araneae</taxon>
        <taxon>Araneomorphae</taxon>
        <taxon>Entelegynae</taxon>
        <taxon>Araneoidea</taxon>
        <taxon>Araneidae</taxon>
        <taxon>Araneus</taxon>
    </lineage>
</organism>
<dbReference type="InterPro" id="IPR001173">
    <property type="entry name" value="Glyco_trans_2-like"/>
</dbReference>
<evidence type="ECO:0000256" key="6">
    <source>
        <dbReference type="ARBA" id="ARBA00022989"/>
    </source>
</evidence>
<dbReference type="EC" id="2.4.1.-" evidence="10"/>
<dbReference type="SMART" id="SM00458">
    <property type="entry name" value="RICIN"/>
    <property type="match status" value="1"/>
</dbReference>
<dbReference type="EMBL" id="BGPR01000012">
    <property type="protein sequence ID" value="GBL77374.1"/>
    <property type="molecule type" value="Genomic_DNA"/>
</dbReference>
<dbReference type="PROSITE" id="PS50231">
    <property type="entry name" value="RICIN_B_LECTIN"/>
    <property type="match status" value="1"/>
</dbReference>
<evidence type="ECO:0000256" key="7">
    <source>
        <dbReference type="ARBA" id="ARBA00023034"/>
    </source>
</evidence>
<evidence type="ECO:0000256" key="4">
    <source>
        <dbReference type="ARBA" id="ARBA00022734"/>
    </source>
</evidence>
<keyword evidence="13" id="KW-1185">Reference proteome</keyword>
<keyword evidence="6" id="KW-1133">Transmembrane helix</keyword>
<gene>
    <name evidence="12" type="primary">pgant2</name>
    <name evidence="12" type="ORF">AVEN_41789_1</name>
</gene>